<sequence>MVTMAKNRVLSFMSNFSNRDSRSSKTPSPPGDTIPFPSFPEKPEQQQQQDVYRSRSPQRGPQQPSNIRGSPTRREQVQRNRANSRPISMVQTYQPPLMELGQDTLPELQPVFTYLNSHSNKLYQEGYFLKLDDQNSQGKPNLDRTWTECFAQLVGTILSLWDAAELDAAGSEGEVLPKFINLTDASIKMIESLPTRSNDDQPLNNVLSISTAGKNRYLLHFNSHHSLLQWTAGIRLAMFEYATLQEAYTGALIAGKGKSLNNINIILARSTFKYEDWVRVRFGAGTPWRQCWCVITPPDEKEVHKLQKDFNKKKSAYDRSRPPVVKGDIKFYESRKVTKKSRPIASISDAFSAFAIYPQSKALIEPSTLIKLEGIITIHSDPPTSTEGFVFVMPEVHAAVSGFEIMLRWLFPVFDTFALYGRPDRLVADTNDTRSLMFAMPNERRYGYLDVLDVAALISAEGSQNWSEGEWRRRLKDSTAKRMVAISQNGGSRRGSRRNTLRDGFNDRASIRSNPSISWGPPPVDVPAPRTDSAPPLEGPYPPYPSATQAQHHSRSASEGFQNGFPLYEGSDVPPAPPPHSSGLRHEYDATSPPEPTYHEEDHSPSAPAQELRDLQLSPGGVEPVSRPPAFSHAPGSLPPSAKLQNSPELRRAKSRMSNGTLSQFAGAGGAAATQGVAQYRAGLEEMRVADETRRGLPRGVHAADDPTPGMNANMASGAEGVIVGGNRLSFERHPEALQMRAPEDAGAAPFYNPVDNTAQQPRTAVRPTVIVPAYPPPYIQEHAQTPSEDRPGSQPRSANRNSLQRKPLPAGTPVTPIGPLTRDPISPGGASTIGSLYMDQEAFDSIQPRGNQPGDPVARQATNLSHVSETSNYTNSPTEAPPIDQSVPARTAYDRPRSGMMRTVGGYGDSTPNTPSDIPNIDFGPTINYAATTNPLAKPSARTDNPQYQPQTQSQSQPPQPPTHRGQTHAKQPSRTLAWAPGMTSPLPSSPGGLTPEEFVAQRAAAAAVAQGHARQASASTLRANTPTPPIGTGGGRPGHVRNNSSFDALQREAARPSSRGAGAALGGLVGTIDARERERREVVRGVNSQGVLHAMGQRVVHGQGQAVSPGGRAVSPGPGPAYGQPGPGRAQSPGPMGAYGQGRHRSHSPGPRVAYGQPQGRAQSPGPMGAYGQPQQRNQSPGGMGVYGQQSAPGLPVTYQQQQQYFQQQMGPAFVVPDFIPRDTVDISLLNTQTLVKFSHFFNETQFLHNLRLGCPEMVVHATLPPTVKTDLIPLQPQSLLKEVFAGTVLLHAEQWRPAFDKWLDAVPNKGKPAAVELATPLLNFPLKYDTQAFTDNFGRILRFPEPQRRLAATALYTLRTKYSVPVGPWEITPNAFFGAHLRVAADAKKAGWTGYDVQSKFLLETAEAARLSTVYVTSESTLAAEFKKAAKLKNIMVVMKEDLLEGKDLEELNNMTWDQRGLVDYEVLLRSSMFAGIELSSFAWNIALRRHTLSRQKYRAAWDTNVKDGEKLSMKDEYSMLFGQKHGRELFVESMWP</sequence>
<feature type="compositionally biased region" description="Polar residues" evidence="1">
    <location>
        <begin position="795"/>
        <end position="805"/>
    </location>
</feature>
<protein>
    <recommendedName>
        <fullName evidence="2">PH domain-containing protein</fullName>
    </recommendedName>
</protein>
<evidence type="ECO:0000313" key="3">
    <source>
        <dbReference type="EMBL" id="OBT97810.2"/>
    </source>
</evidence>
<dbReference type="RefSeq" id="XP_018131543.2">
    <property type="nucleotide sequence ID" value="XM_018274579.2"/>
</dbReference>
<evidence type="ECO:0000313" key="4">
    <source>
        <dbReference type="Proteomes" id="UP000091956"/>
    </source>
</evidence>
<feature type="compositionally biased region" description="Low complexity" evidence="1">
    <location>
        <begin position="982"/>
        <end position="996"/>
    </location>
</feature>
<dbReference type="InterPro" id="IPR058155">
    <property type="entry name" value="Skg3/CAF120-like_PH"/>
</dbReference>
<feature type="compositionally biased region" description="Pro residues" evidence="1">
    <location>
        <begin position="27"/>
        <end position="40"/>
    </location>
</feature>
<dbReference type="SMART" id="SM00233">
    <property type="entry name" value="PH"/>
    <property type="match status" value="1"/>
</dbReference>
<dbReference type="CDD" id="cd11296">
    <property type="entry name" value="O-FucT_like"/>
    <property type="match status" value="1"/>
</dbReference>
<dbReference type="Gene3D" id="2.30.29.30">
    <property type="entry name" value="Pleckstrin-homology domain (PH domain)/Phosphotyrosine-binding domain (PTB)"/>
    <property type="match status" value="1"/>
</dbReference>
<dbReference type="InterPro" id="IPR011993">
    <property type="entry name" value="PH-like_dom_sf"/>
</dbReference>
<dbReference type="Gene3D" id="3.40.50.11350">
    <property type="match status" value="1"/>
</dbReference>
<reference evidence="4" key="2">
    <citation type="journal article" date="2018" name="Nat. Commun.">
        <title>Extreme sensitivity to ultraviolet light in the fungal pathogen causing white-nose syndrome of bats.</title>
        <authorList>
            <person name="Palmer J.M."/>
            <person name="Drees K.P."/>
            <person name="Foster J.T."/>
            <person name="Lindner D.L."/>
        </authorList>
    </citation>
    <scope>NUCLEOTIDE SEQUENCE [LARGE SCALE GENOMIC DNA]</scope>
    <source>
        <strain evidence="4">UAMH 10579</strain>
    </source>
</reference>
<gene>
    <name evidence="3" type="ORF">VE01_05113</name>
</gene>
<feature type="compositionally biased region" description="Polar residues" evidence="1">
    <location>
        <begin position="45"/>
        <end position="69"/>
    </location>
</feature>
<feature type="compositionally biased region" description="Polar residues" evidence="1">
    <location>
        <begin position="79"/>
        <end position="90"/>
    </location>
</feature>
<feature type="region of interest" description="Disordered" evidence="1">
    <location>
        <begin position="867"/>
        <end position="996"/>
    </location>
</feature>
<dbReference type="FunFam" id="2.30.29.30:FF:000203">
    <property type="entry name" value="PH domain-containing protein"/>
    <property type="match status" value="1"/>
</dbReference>
<feature type="region of interest" description="Disordered" evidence="1">
    <location>
        <begin position="13"/>
        <end position="90"/>
    </location>
</feature>
<feature type="region of interest" description="Disordered" evidence="1">
    <location>
        <begin position="483"/>
        <end position="657"/>
    </location>
</feature>
<dbReference type="Pfam" id="PF00169">
    <property type="entry name" value="PH"/>
    <property type="match status" value="1"/>
</dbReference>
<organism evidence="3 4">
    <name type="scientific">Pseudogymnoascus verrucosus</name>
    <dbReference type="NCBI Taxonomy" id="342668"/>
    <lineage>
        <taxon>Eukaryota</taxon>
        <taxon>Fungi</taxon>
        <taxon>Dikarya</taxon>
        <taxon>Ascomycota</taxon>
        <taxon>Pezizomycotina</taxon>
        <taxon>Leotiomycetes</taxon>
        <taxon>Thelebolales</taxon>
        <taxon>Thelebolaceae</taxon>
        <taxon>Pseudogymnoascus</taxon>
    </lineage>
</organism>
<name>A0A1B8GPS4_9PEZI</name>
<feature type="compositionally biased region" description="Basic and acidic residues" evidence="1">
    <location>
        <begin position="500"/>
        <end position="510"/>
    </location>
</feature>
<evidence type="ECO:0000256" key="1">
    <source>
        <dbReference type="SAM" id="MobiDB-lite"/>
    </source>
</evidence>
<feature type="region of interest" description="Disordered" evidence="1">
    <location>
        <begin position="1014"/>
        <end position="1067"/>
    </location>
</feature>
<dbReference type="PROSITE" id="PS50003">
    <property type="entry name" value="PH_DOMAIN"/>
    <property type="match status" value="1"/>
</dbReference>
<proteinExistence type="predicted"/>
<dbReference type="InterPro" id="IPR001849">
    <property type="entry name" value="PH_domain"/>
</dbReference>
<dbReference type="EMBL" id="KV460220">
    <property type="protein sequence ID" value="OBT97810.2"/>
    <property type="molecule type" value="Genomic_DNA"/>
</dbReference>
<accession>A0A1B8GPS4</accession>
<dbReference type="GeneID" id="28838499"/>
<dbReference type="SUPFAM" id="SSF50729">
    <property type="entry name" value="PH domain-like"/>
    <property type="match status" value="1"/>
</dbReference>
<dbReference type="STRING" id="342668.A0A1B8GPS4"/>
<feature type="region of interest" description="Disordered" evidence="1">
    <location>
        <begin position="779"/>
        <end position="834"/>
    </location>
</feature>
<dbReference type="Pfam" id="PF25381">
    <property type="entry name" value="PH_26"/>
    <property type="match status" value="1"/>
</dbReference>
<evidence type="ECO:0000259" key="2">
    <source>
        <dbReference type="PROSITE" id="PS50003"/>
    </source>
</evidence>
<feature type="compositionally biased region" description="Polar residues" evidence="1">
    <location>
        <begin position="867"/>
        <end position="879"/>
    </location>
</feature>
<feature type="compositionally biased region" description="Low complexity" evidence="1">
    <location>
        <begin position="947"/>
        <end position="958"/>
    </location>
</feature>
<keyword evidence="4" id="KW-1185">Reference proteome</keyword>
<reference evidence="3 4" key="1">
    <citation type="submission" date="2016-03" db="EMBL/GenBank/DDBJ databases">
        <title>Comparative genomics of Pseudogymnoascus destructans, the fungus causing white-nose syndrome of bats.</title>
        <authorList>
            <person name="Palmer J.M."/>
            <person name="Drees K.P."/>
            <person name="Foster J.T."/>
            <person name="Lindner D.L."/>
        </authorList>
    </citation>
    <scope>NUCLEOTIDE SEQUENCE [LARGE SCALE GENOMIC DNA]</scope>
    <source>
        <strain evidence="3 4">UAMH 10579</strain>
    </source>
</reference>
<feature type="region of interest" description="Disordered" evidence="1">
    <location>
        <begin position="1103"/>
        <end position="1193"/>
    </location>
</feature>
<feature type="compositionally biased region" description="Polar residues" evidence="1">
    <location>
        <begin position="546"/>
        <end position="561"/>
    </location>
</feature>
<feature type="domain" description="PH" evidence="2">
    <location>
        <begin position="121"/>
        <end position="239"/>
    </location>
</feature>
<dbReference type="Proteomes" id="UP000091956">
    <property type="component" value="Unassembled WGS sequence"/>
</dbReference>